<feature type="compositionally biased region" description="Polar residues" evidence="1">
    <location>
        <begin position="143"/>
        <end position="153"/>
    </location>
</feature>
<organism evidence="2 3">
    <name type="scientific">Brachionus plicatilis</name>
    <name type="common">Marine rotifer</name>
    <name type="synonym">Brachionus muelleri</name>
    <dbReference type="NCBI Taxonomy" id="10195"/>
    <lineage>
        <taxon>Eukaryota</taxon>
        <taxon>Metazoa</taxon>
        <taxon>Spiralia</taxon>
        <taxon>Gnathifera</taxon>
        <taxon>Rotifera</taxon>
        <taxon>Eurotatoria</taxon>
        <taxon>Monogononta</taxon>
        <taxon>Pseudotrocha</taxon>
        <taxon>Ploima</taxon>
        <taxon>Brachionidae</taxon>
        <taxon>Brachionus</taxon>
    </lineage>
</organism>
<keyword evidence="3" id="KW-1185">Reference proteome</keyword>
<accession>A0A3M7PQ82</accession>
<dbReference type="Proteomes" id="UP000276133">
    <property type="component" value="Unassembled WGS sequence"/>
</dbReference>
<evidence type="ECO:0000313" key="2">
    <source>
        <dbReference type="EMBL" id="RNA00905.1"/>
    </source>
</evidence>
<feature type="region of interest" description="Disordered" evidence="1">
    <location>
        <begin position="134"/>
        <end position="153"/>
    </location>
</feature>
<feature type="non-terminal residue" evidence="2">
    <location>
        <position position="1"/>
    </location>
</feature>
<reference evidence="2 3" key="1">
    <citation type="journal article" date="2018" name="Sci. Rep.">
        <title>Genomic signatures of local adaptation to the degree of environmental predictability in rotifers.</title>
        <authorList>
            <person name="Franch-Gras L."/>
            <person name="Hahn C."/>
            <person name="Garcia-Roger E.M."/>
            <person name="Carmona M.J."/>
            <person name="Serra M."/>
            <person name="Gomez A."/>
        </authorList>
    </citation>
    <scope>NUCLEOTIDE SEQUENCE [LARGE SCALE GENOMIC DNA]</scope>
    <source>
        <strain evidence="2">HYR1</strain>
    </source>
</reference>
<dbReference type="EMBL" id="REGN01009558">
    <property type="protein sequence ID" value="RNA00905.1"/>
    <property type="molecule type" value="Genomic_DNA"/>
</dbReference>
<feature type="region of interest" description="Disordered" evidence="1">
    <location>
        <begin position="160"/>
        <end position="181"/>
    </location>
</feature>
<gene>
    <name evidence="2" type="ORF">BpHYR1_015646</name>
</gene>
<dbReference type="AlphaFoldDB" id="A0A3M7PQ82"/>
<name>A0A3M7PQ82_BRAPC</name>
<sequence length="295" mass="32904">PDVNIKGPKVDVPDVSIDTSLINPSKSVISPIFNSIIPDIYAESNYSVDEDLKDYFYGIDLPMTIVNHDWYWSPHNIVHSSLEKHHFQTSLAADNDLYPFGKYFVANQTSKSSQIPFSSLNLDFEFHKAKIRLDSVDPPSNPPGESSPLNEISTASFTDIKSTKTSKLRHQSSSSVNKPEKKSSLFSAKSFRSLSVDAHPRADSSQPRKVCLQTIPGFDGLGIHIACDRKSRCSSYIYEIESNSPGAKAGLKEKEFILEINDEDVTLIKESSLSLTVGNEKAFKKWISSFYKTDN</sequence>
<comment type="caution">
    <text evidence="2">The sequence shown here is derived from an EMBL/GenBank/DDBJ whole genome shotgun (WGS) entry which is preliminary data.</text>
</comment>
<protein>
    <recommendedName>
        <fullName evidence="4">PDZ domain-containing protein</fullName>
    </recommendedName>
</protein>
<evidence type="ECO:0000256" key="1">
    <source>
        <dbReference type="SAM" id="MobiDB-lite"/>
    </source>
</evidence>
<dbReference type="Gene3D" id="2.30.42.10">
    <property type="match status" value="1"/>
</dbReference>
<dbReference type="OrthoDB" id="10007415at2759"/>
<dbReference type="InterPro" id="IPR036034">
    <property type="entry name" value="PDZ_sf"/>
</dbReference>
<dbReference type="SUPFAM" id="SSF50156">
    <property type="entry name" value="PDZ domain-like"/>
    <property type="match status" value="1"/>
</dbReference>
<evidence type="ECO:0008006" key="4">
    <source>
        <dbReference type="Google" id="ProtNLM"/>
    </source>
</evidence>
<evidence type="ECO:0000313" key="3">
    <source>
        <dbReference type="Proteomes" id="UP000276133"/>
    </source>
</evidence>
<proteinExistence type="predicted"/>